<feature type="compositionally biased region" description="Low complexity" evidence="1">
    <location>
        <begin position="437"/>
        <end position="467"/>
    </location>
</feature>
<feature type="region of interest" description="Disordered" evidence="1">
    <location>
        <begin position="1"/>
        <end position="370"/>
    </location>
</feature>
<sequence length="924" mass="101001">MVGRASVTRELGSPALPDLTSHSRRSSSRASRRTAPTPEVNTSNLPQSSYSLPPTPLTSSFDGFPPSSKRRRTQRVEDKTFTPKGSLESPYHRAFSEPSQSLKSAKPIRNSSLIPSSSQSSQVPDSEEAGTASSSQSNPPTPSEQPQAEQIILSRKTPRNKTITVKPESTESSKNATDSLATMGSAVSHPSNTRKSMSTRLDGARHGNNTPSKPLTLNTSAPQSSRRDRKSRLAANSRAKTTKPPPAAKTQTTSPTPGPKPQGNGVNKLTSPKQHESQTLTISTRSRRGDRKSTKANEEAPSENKGAESATPHVNDDEHVRSHQTRLSNTVTLNVGRKPLESILAQQSKQNSRDEIVTGEETPGEVESDYHVEYDSKMYKNNFGLDGQMDGPTSPGSMSTTTSTAARTSGRTRKPTIRALESFESEQRYRRPRAHSAKPSAPADAAANAKTRSKQKSSPQSPTSTSPPANPPDIDNIAKRLYELAAAAVTPDFVPAPEVDTWLKELQQKIDEKHKEKDNEKKAESPQSAPGETDDAGESMPPPSKPFSDSLQASEPRTDEDGWVHTGKVNKHGEEYVIVPDNFEWYRPNYTYGDKNLPPPPVRLRTFAQAENDRVFGYPPCIGERNVPADNQPYFLLENVPEEKAKLELKEAARARGIYITRFMPREELEMLIYIHDNGVPPPPASTTVPENDIANKAIAPSRKRRRADTTSTSKLPEPTETPKSKRRRQEAENPTPPENGGPDPNSGEPESPEKKSLKITLTFGDKRFLLGEAAPTDSTTPDQSKKRPHSEVEDNTPEETHGHDTRSPKTRKVSTTTADEKPPQSMPAPSTPGPKSAGEKKATPSSSEHFSTETTSGGRPRRRASAALMAEFQTHAEDRARRSERARLAHARRKGTPLKNVTSLNDSPVDTPIRPAVNPMTVD</sequence>
<accession>A0ABR4M0C8</accession>
<keyword evidence="3" id="KW-1185">Reference proteome</keyword>
<proteinExistence type="predicted"/>
<feature type="compositionally biased region" description="Basic residues" evidence="1">
    <location>
        <begin position="22"/>
        <end position="32"/>
    </location>
</feature>
<feature type="compositionally biased region" description="Basic and acidic residues" evidence="1">
    <location>
        <begin position="875"/>
        <end position="888"/>
    </location>
</feature>
<feature type="compositionally biased region" description="Polar residues" evidence="1">
    <location>
        <begin position="170"/>
        <end position="182"/>
    </location>
</feature>
<feature type="compositionally biased region" description="Low complexity" evidence="1">
    <location>
        <begin position="111"/>
        <end position="124"/>
    </location>
</feature>
<dbReference type="GeneID" id="98143389"/>
<feature type="region of interest" description="Disordered" evidence="1">
    <location>
        <begin position="505"/>
        <end position="566"/>
    </location>
</feature>
<gene>
    <name evidence="2" type="ORF">BJX67DRAFT_344957</name>
</gene>
<evidence type="ECO:0000256" key="1">
    <source>
        <dbReference type="SAM" id="MobiDB-lite"/>
    </source>
</evidence>
<feature type="region of interest" description="Disordered" evidence="1">
    <location>
        <begin position="382"/>
        <end position="477"/>
    </location>
</feature>
<dbReference type="Proteomes" id="UP001610432">
    <property type="component" value="Unassembled WGS sequence"/>
</dbReference>
<comment type="caution">
    <text evidence="2">The sequence shown here is derived from an EMBL/GenBank/DDBJ whole genome shotgun (WGS) entry which is preliminary data.</text>
</comment>
<feature type="compositionally biased region" description="Basic and acidic residues" evidence="1">
    <location>
        <begin position="505"/>
        <end position="524"/>
    </location>
</feature>
<feature type="compositionally biased region" description="Low complexity" evidence="1">
    <location>
        <begin position="45"/>
        <end position="60"/>
    </location>
</feature>
<feature type="compositionally biased region" description="Polar residues" evidence="1">
    <location>
        <begin position="900"/>
        <end position="909"/>
    </location>
</feature>
<feature type="compositionally biased region" description="Low complexity" evidence="1">
    <location>
        <begin position="391"/>
        <end position="409"/>
    </location>
</feature>
<evidence type="ECO:0008006" key="4">
    <source>
        <dbReference type="Google" id="ProtNLM"/>
    </source>
</evidence>
<name>A0ABR4M0C8_9EURO</name>
<dbReference type="RefSeq" id="XP_070889208.1">
    <property type="nucleotide sequence ID" value="XM_071028317.1"/>
</dbReference>
<feature type="compositionally biased region" description="Polar residues" evidence="1">
    <location>
        <begin position="207"/>
        <end position="224"/>
    </location>
</feature>
<reference evidence="2 3" key="1">
    <citation type="submission" date="2024-07" db="EMBL/GenBank/DDBJ databases">
        <title>Section-level genome sequencing and comparative genomics of Aspergillus sections Usti and Cavernicolus.</title>
        <authorList>
            <consortium name="Lawrence Berkeley National Laboratory"/>
            <person name="Nybo J.L."/>
            <person name="Vesth T.C."/>
            <person name="Theobald S."/>
            <person name="Frisvad J.C."/>
            <person name="Larsen T.O."/>
            <person name="Kjaerboelling I."/>
            <person name="Rothschild-Mancinelli K."/>
            <person name="Lyhne E.K."/>
            <person name="Kogle M.E."/>
            <person name="Barry K."/>
            <person name="Clum A."/>
            <person name="Na H."/>
            <person name="Ledsgaard L."/>
            <person name="Lin J."/>
            <person name="Lipzen A."/>
            <person name="Kuo A."/>
            <person name="Riley R."/>
            <person name="Mondo S."/>
            <person name="Labutti K."/>
            <person name="Haridas S."/>
            <person name="Pangalinan J."/>
            <person name="Salamov A.A."/>
            <person name="Simmons B.A."/>
            <person name="Magnuson J.K."/>
            <person name="Chen J."/>
            <person name="Drula E."/>
            <person name="Henrissat B."/>
            <person name="Wiebenga A."/>
            <person name="Lubbers R.J."/>
            <person name="Gomes A.C."/>
            <person name="Macurrencykelacurrency M.R."/>
            <person name="Stajich J."/>
            <person name="Grigoriev I.V."/>
            <person name="Mortensen U.H."/>
            <person name="De Vries R.P."/>
            <person name="Baker S.E."/>
            <person name="Andersen M.R."/>
        </authorList>
    </citation>
    <scope>NUCLEOTIDE SEQUENCE [LARGE SCALE GENOMIC DNA]</scope>
    <source>
        <strain evidence="2 3">CBS 449.75</strain>
    </source>
</reference>
<protein>
    <recommendedName>
        <fullName evidence="4">GPI-anchored cell surface glycoprotein</fullName>
    </recommendedName>
</protein>
<feature type="compositionally biased region" description="Polar residues" evidence="1">
    <location>
        <begin position="188"/>
        <end position="199"/>
    </location>
</feature>
<evidence type="ECO:0000313" key="3">
    <source>
        <dbReference type="Proteomes" id="UP001610432"/>
    </source>
</evidence>
<feature type="compositionally biased region" description="Polar residues" evidence="1">
    <location>
        <begin position="131"/>
        <end position="148"/>
    </location>
</feature>
<dbReference type="EMBL" id="JBFXLQ010000006">
    <property type="protein sequence ID" value="KAL2870229.1"/>
    <property type="molecule type" value="Genomic_DNA"/>
</dbReference>
<evidence type="ECO:0000313" key="2">
    <source>
        <dbReference type="EMBL" id="KAL2870229.1"/>
    </source>
</evidence>
<feature type="compositionally biased region" description="Low complexity" evidence="1">
    <location>
        <begin position="844"/>
        <end position="859"/>
    </location>
</feature>
<organism evidence="2 3">
    <name type="scientific">Aspergillus lucknowensis</name>
    <dbReference type="NCBI Taxonomy" id="176173"/>
    <lineage>
        <taxon>Eukaryota</taxon>
        <taxon>Fungi</taxon>
        <taxon>Dikarya</taxon>
        <taxon>Ascomycota</taxon>
        <taxon>Pezizomycotina</taxon>
        <taxon>Eurotiomycetes</taxon>
        <taxon>Eurotiomycetidae</taxon>
        <taxon>Eurotiales</taxon>
        <taxon>Aspergillaceae</taxon>
        <taxon>Aspergillus</taxon>
        <taxon>Aspergillus subgen. Nidulantes</taxon>
    </lineage>
</organism>
<feature type="compositionally biased region" description="Polar residues" evidence="1">
    <location>
        <begin position="264"/>
        <end position="284"/>
    </location>
</feature>
<feature type="compositionally biased region" description="Basic and acidic residues" evidence="1">
    <location>
        <begin position="784"/>
        <end position="808"/>
    </location>
</feature>
<feature type="region of interest" description="Disordered" evidence="1">
    <location>
        <begin position="683"/>
        <end position="924"/>
    </location>
</feature>